<dbReference type="AlphaFoldDB" id="A0A4V3ETY3"/>
<reference evidence="2 3" key="1">
    <citation type="submission" date="2019-03" db="EMBL/GenBank/DDBJ databases">
        <title>Genomic Encyclopedia of Type Strains, Phase IV (KMG-IV): sequencing the most valuable type-strain genomes for metagenomic binning, comparative biology and taxonomic classification.</title>
        <authorList>
            <person name="Goeker M."/>
        </authorList>
    </citation>
    <scope>NUCLEOTIDE SEQUENCE [LARGE SCALE GENOMIC DNA]</scope>
    <source>
        <strain evidence="2 3">DSM 24455</strain>
    </source>
</reference>
<dbReference type="InterPro" id="IPR008769">
    <property type="entry name" value="PhaF_PhaI"/>
</dbReference>
<dbReference type="PANTHER" id="PTHR38664">
    <property type="entry name" value="SLR0058 PROTEIN"/>
    <property type="match status" value="1"/>
</dbReference>
<dbReference type="PANTHER" id="PTHR38664:SF1">
    <property type="entry name" value="SLR0058 PROTEIN"/>
    <property type="match status" value="1"/>
</dbReference>
<dbReference type="Proteomes" id="UP000295325">
    <property type="component" value="Unassembled WGS sequence"/>
</dbReference>
<dbReference type="RefSeq" id="WP_133627012.1">
    <property type="nucleotide sequence ID" value="NZ_SOAZ01000002.1"/>
</dbReference>
<evidence type="ECO:0000313" key="3">
    <source>
        <dbReference type="Proteomes" id="UP000295325"/>
    </source>
</evidence>
<keyword evidence="3" id="KW-1185">Reference proteome</keyword>
<dbReference type="OrthoDB" id="2134917at2"/>
<comment type="caution">
    <text evidence="2">The sequence shown here is derived from an EMBL/GenBank/DDBJ whole genome shotgun (WGS) entry which is preliminary data.</text>
</comment>
<accession>A0A4V3ETY3</accession>
<organism evidence="2 3">
    <name type="scientific">Fonticella tunisiensis</name>
    <dbReference type="NCBI Taxonomy" id="1096341"/>
    <lineage>
        <taxon>Bacteria</taxon>
        <taxon>Bacillati</taxon>
        <taxon>Bacillota</taxon>
        <taxon>Clostridia</taxon>
        <taxon>Eubacteriales</taxon>
        <taxon>Clostridiaceae</taxon>
        <taxon>Fonticella</taxon>
    </lineage>
</organism>
<dbReference type="EMBL" id="SOAZ01000002">
    <property type="protein sequence ID" value="TDT63355.1"/>
    <property type="molecule type" value="Genomic_DNA"/>
</dbReference>
<evidence type="ECO:0000256" key="1">
    <source>
        <dbReference type="SAM" id="Coils"/>
    </source>
</evidence>
<keyword evidence="1" id="KW-0175">Coiled coil</keyword>
<proteinExistence type="predicted"/>
<sequence length="95" mass="10989">MIEDFKKIIFLGLGSAAYTYEKISDIIENLVKKGQLTVDEAKDLSEELKRNIKEKDESTKPLSKKDADIMNFVTRDELEEIKVKLLELENKINNK</sequence>
<gene>
    <name evidence="2" type="ORF">EDD71_102115</name>
</gene>
<evidence type="ECO:0000313" key="2">
    <source>
        <dbReference type="EMBL" id="TDT63355.1"/>
    </source>
</evidence>
<name>A0A4V3ETY3_9CLOT</name>
<feature type="coiled-coil region" evidence="1">
    <location>
        <begin position="31"/>
        <end position="58"/>
    </location>
</feature>
<protein>
    <submittedName>
        <fullName evidence="2">Polyhydroxyalkanoate synthesis regulator phasin</fullName>
    </submittedName>
</protein>